<evidence type="ECO:0000259" key="7">
    <source>
        <dbReference type="PROSITE" id="PS50863"/>
    </source>
</evidence>
<name>A0ABD1YED7_9MARC</name>
<dbReference type="PANTHER" id="PTHR31677">
    <property type="entry name" value="AP2 DOMAIN CLASS TRANSCRIPTION FACTOR"/>
    <property type="match status" value="1"/>
</dbReference>
<dbReference type="EMBL" id="JBHFFA010000005">
    <property type="protein sequence ID" value="KAL2623897.1"/>
    <property type="molecule type" value="Genomic_DNA"/>
</dbReference>
<feature type="compositionally biased region" description="Low complexity" evidence="6">
    <location>
        <begin position="1587"/>
        <end position="1597"/>
    </location>
</feature>
<reference evidence="9 10" key="1">
    <citation type="submission" date="2024-09" db="EMBL/GenBank/DDBJ databases">
        <title>Chromosome-scale assembly of Riccia fluitans.</title>
        <authorList>
            <person name="Paukszto L."/>
            <person name="Sawicki J."/>
            <person name="Karawczyk K."/>
            <person name="Piernik-Szablinska J."/>
            <person name="Szczecinska M."/>
            <person name="Mazdziarz M."/>
        </authorList>
    </citation>
    <scope>NUCLEOTIDE SEQUENCE [LARGE SCALE GENOMIC DNA]</scope>
    <source>
        <strain evidence="9">Rf_01</strain>
        <tissue evidence="9">Aerial parts of the thallus</tissue>
    </source>
</reference>
<evidence type="ECO:0000256" key="6">
    <source>
        <dbReference type="SAM" id="MobiDB-lite"/>
    </source>
</evidence>
<dbReference type="SUPFAM" id="SSF101936">
    <property type="entry name" value="DNA-binding pseudobarrel domain"/>
    <property type="match status" value="1"/>
</dbReference>
<feature type="compositionally biased region" description="Basic and acidic residues" evidence="6">
    <location>
        <begin position="893"/>
        <end position="908"/>
    </location>
</feature>
<keyword evidence="10" id="KW-1185">Reference proteome</keyword>
<feature type="compositionally biased region" description="Basic and acidic residues" evidence="6">
    <location>
        <begin position="1122"/>
        <end position="1132"/>
    </location>
</feature>
<dbReference type="InterPro" id="IPR016177">
    <property type="entry name" value="DNA-bd_dom_sf"/>
</dbReference>
<feature type="compositionally biased region" description="Basic and acidic residues" evidence="6">
    <location>
        <begin position="1629"/>
        <end position="1656"/>
    </location>
</feature>
<dbReference type="Pfam" id="PF13891">
    <property type="entry name" value="zf-C3HC3H_KANSL2"/>
    <property type="match status" value="1"/>
</dbReference>
<feature type="compositionally biased region" description="Basic and acidic residues" evidence="6">
    <location>
        <begin position="1204"/>
        <end position="1220"/>
    </location>
</feature>
<evidence type="ECO:0000256" key="1">
    <source>
        <dbReference type="ARBA" id="ARBA00004123"/>
    </source>
</evidence>
<feature type="compositionally biased region" description="Basic residues" evidence="6">
    <location>
        <begin position="356"/>
        <end position="367"/>
    </location>
</feature>
<feature type="compositionally biased region" description="Basic and acidic residues" evidence="6">
    <location>
        <begin position="2011"/>
        <end position="2035"/>
    </location>
</feature>
<dbReference type="PANTHER" id="PTHR31677:SF243">
    <property type="entry name" value="AP2_ERF DOMAIN-CONTAINING PROTEIN"/>
    <property type="match status" value="1"/>
</dbReference>
<dbReference type="InterPro" id="IPR001471">
    <property type="entry name" value="AP2/ERF_dom"/>
</dbReference>
<feature type="compositionally biased region" description="Polar residues" evidence="6">
    <location>
        <begin position="1855"/>
        <end position="1866"/>
    </location>
</feature>
<dbReference type="PRINTS" id="PR00367">
    <property type="entry name" value="ETHRSPELEMNT"/>
</dbReference>
<feature type="compositionally biased region" description="Basic and acidic residues" evidence="6">
    <location>
        <begin position="979"/>
        <end position="989"/>
    </location>
</feature>
<comment type="subcellular location">
    <subcellularLocation>
        <location evidence="1">Nucleus</location>
    </subcellularLocation>
</comment>
<comment type="caution">
    <text evidence="9">The sequence shown here is derived from an EMBL/GenBank/DDBJ whole genome shotgun (WGS) entry which is preliminary data.</text>
</comment>
<dbReference type="InterPro" id="IPR015300">
    <property type="entry name" value="DNA-bd_pseudobarrel_sf"/>
</dbReference>
<feature type="domain" description="AP2/ERF" evidence="8">
    <location>
        <begin position="916"/>
        <end position="972"/>
    </location>
</feature>
<feature type="region of interest" description="Disordered" evidence="6">
    <location>
        <begin position="1060"/>
        <end position="1237"/>
    </location>
</feature>
<feature type="compositionally biased region" description="Basic and acidic residues" evidence="6">
    <location>
        <begin position="1089"/>
        <end position="1098"/>
    </location>
</feature>
<dbReference type="PROSITE" id="PS51032">
    <property type="entry name" value="AP2_ERF"/>
    <property type="match status" value="4"/>
</dbReference>
<accession>A0ABD1YED7</accession>
<evidence type="ECO:0000256" key="3">
    <source>
        <dbReference type="ARBA" id="ARBA00023125"/>
    </source>
</evidence>
<dbReference type="CDD" id="cd00018">
    <property type="entry name" value="AP2"/>
    <property type="match status" value="2"/>
</dbReference>
<dbReference type="InterPro" id="IPR025927">
    <property type="entry name" value="Znf_KANL2-like"/>
</dbReference>
<feature type="compositionally biased region" description="Basic and acidic residues" evidence="6">
    <location>
        <begin position="1427"/>
        <end position="1454"/>
    </location>
</feature>
<feature type="compositionally biased region" description="Polar residues" evidence="6">
    <location>
        <begin position="324"/>
        <end position="333"/>
    </location>
</feature>
<dbReference type="GO" id="GO:0005634">
    <property type="term" value="C:nucleus"/>
    <property type="evidence" value="ECO:0007669"/>
    <property type="project" value="UniProtKB-SubCell"/>
</dbReference>
<dbReference type="GO" id="GO:0003677">
    <property type="term" value="F:DNA binding"/>
    <property type="evidence" value="ECO:0007669"/>
    <property type="project" value="UniProtKB-KW"/>
</dbReference>
<feature type="region of interest" description="Disordered" evidence="6">
    <location>
        <begin position="324"/>
        <end position="393"/>
    </location>
</feature>
<dbReference type="InterPro" id="IPR003340">
    <property type="entry name" value="B3_DNA-bd"/>
</dbReference>
<evidence type="ECO:0000256" key="2">
    <source>
        <dbReference type="ARBA" id="ARBA00023015"/>
    </source>
</evidence>
<feature type="compositionally biased region" description="Basic and acidic residues" evidence="6">
    <location>
        <begin position="1833"/>
        <end position="1847"/>
    </location>
</feature>
<evidence type="ECO:0000256" key="4">
    <source>
        <dbReference type="ARBA" id="ARBA00023163"/>
    </source>
</evidence>
<dbReference type="Proteomes" id="UP001605036">
    <property type="component" value="Unassembled WGS sequence"/>
</dbReference>
<feature type="compositionally biased region" description="Low complexity" evidence="6">
    <location>
        <begin position="377"/>
        <end position="393"/>
    </location>
</feature>
<dbReference type="CDD" id="cd10017">
    <property type="entry name" value="B3_DNA"/>
    <property type="match status" value="1"/>
</dbReference>
<feature type="region of interest" description="Disordered" evidence="6">
    <location>
        <begin position="884"/>
        <end position="908"/>
    </location>
</feature>
<gene>
    <name evidence="9" type="ORF">R1flu_008142</name>
</gene>
<feature type="compositionally biased region" description="Basic and acidic residues" evidence="6">
    <location>
        <begin position="334"/>
        <end position="355"/>
    </location>
</feature>
<feature type="compositionally biased region" description="Basic residues" evidence="6">
    <location>
        <begin position="990"/>
        <end position="999"/>
    </location>
</feature>
<feature type="region of interest" description="Disordered" evidence="6">
    <location>
        <begin position="1580"/>
        <end position="1681"/>
    </location>
</feature>
<dbReference type="Gene3D" id="3.30.730.10">
    <property type="entry name" value="AP2/ERF domain"/>
    <property type="match status" value="4"/>
</dbReference>
<evidence type="ECO:0000256" key="5">
    <source>
        <dbReference type="ARBA" id="ARBA00023242"/>
    </source>
</evidence>
<organism evidence="9 10">
    <name type="scientific">Riccia fluitans</name>
    <dbReference type="NCBI Taxonomy" id="41844"/>
    <lineage>
        <taxon>Eukaryota</taxon>
        <taxon>Viridiplantae</taxon>
        <taxon>Streptophyta</taxon>
        <taxon>Embryophyta</taxon>
        <taxon>Marchantiophyta</taxon>
        <taxon>Marchantiopsida</taxon>
        <taxon>Marchantiidae</taxon>
        <taxon>Marchantiales</taxon>
        <taxon>Ricciaceae</taxon>
        <taxon>Riccia</taxon>
    </lineage>
</organism>
<dbReference type="SUPFAM" id="SSF54171">
    <property type="entry name" value="DNA-binding domain"/>
    <property type="match status" value="4"/>
</dbReference>
<keyword evidence="2" id="KW-0805">Transcription regulation</keyword>
<dbReference type="SMART" id="SM00380">
    <property type="entry name" value="AP2"/>
    <property type="match status" value="4"/>
</dbReference>
<feature type="compositionally biased region" description="Polar residues" evidence="6">
    <location>
        <begin position="1138"/>
        <end position="1151"/>
    </location>
</feature>
<feature type="region of interest" description="Disordered" evidence="6">
    <location>
        <begin position="1950"/>
        <end position="2056"/>
    </location>
</feature>
<protein>
    <submittedName>
        <fullName evidence="9">Uncharacterized protein</fullName>
    </submittedName>
</protein>
<keyword evidence="4" id="KW-0804">Transcription</keyword>
<dbReference type="Gene3D" id="2.40.330.10">
    <property type="entry name" value="DNA-binding pseudobarrel domain"/>
    <property type="match status" value="1"/>
</dbReference>
<feature type="domain" description="TF-B3" evidence="7">
    <location>
        <begin position="221"/>
        <end position="317"/>
    </location>
</feature>
<feature type="region of interest" description="Disordered" evidence="6">
    <location>
        <begin position="1833"/>
        <end position="1880"/>
    </location>
</feature>
<dbReference type="Pfam" id="PF00847">
    <property type="entry name" value="AP2"/>
    <property type="match status" value="1"/>
</dbReference>
<proteinExistence type="predicted"/>
<keyword evidence="5" id="KW-0539">Nucleus</keyword>
<feature type="domain" description="AP2/ERF" evidence="8">
    <location>
        <begin position="1690"/>
        <end position="1747"/>
    </location>
</feature>
<dbReference type="PROSITE" id="PS50863">
    <property type="entry name" value="B3"/>
    <property type="match status" value="1"/>
</dbReference>
<evidence type="ECO:0000313" key="10">
    <source>
        <dbReference type="Proteomes" id="UP001605036"/>
    </source>
</evidence>
<feature type="region of interest" description="Disordered" evidence="6">
    <location>
        <begin position="1388"/>
        <end position="1552"/>
    </location>
</feature>
<feature type="compositionally biased region" description="Polar residues" evidence="6">
    <location>
        <begin position="1478"/>
        <end position="1496"/>
    </location>
</feature>
<evidence type="ECO:0000313" key="9">
    <source>
        <dbReference type="EMBL" id="KAL2623897.1"/>
    </source>
</evidence>
<dbReference type="SMART" id="SM01019">
    <property type="entry name" value="B3"/>
    <property type="match status" value="1"/>
</dbReference>
<feature type="region of interest" description="Disordered" evidence="6">
    <location>
        <begin position="973"/>
        <end position="1014"/>
    </location>
</feature>
<dbReference type="Pfam" id="PF02362">
    <property type="entry name" value="B3"/>
    <property type="match status" value="1"/>
</dbReference>
<feature type="compositionally biased region" description="Polar residues" evidence="6">
    <location>
        <begin position="2136"/>
        <end position="2160"/>
    </location>
</feature>
<evidence type="ECO:0000259" key="8">
    <source>
        <dbReference type="PROSITE" id="PS51032"/>
    </source>
</evidence>
<feature type="domain" description="AP2/ERF" evidence="8">
    <location>
        <begin position="1888"/>
        <end position="1944"/>
    </location>
</feature>
<feature type="region of interest" description="Disordered" evidence="6">
    <location>
        <begin position="2133"/>
        <end position="2164"/>
    </location>
</feature>
<feature type="compositionally biased region" description="Polar residues" evidence="6">
    <location>
        <begin position="1521"/>
        <end position="1535"/>
    </location>
</feature>
<sequence length="2202" mass="242068">MAETTSAFYSPMKGGDYGPGAFVEVNGGLDLLRHAWVAAKILKVEEMEGFWRYFISYDSYKDASEHWLACEVPGFVIPEDHDYPRGGSIRPRPPKQLELLQQDGDSNLIPFKEVGVSDTVDVAINNAWYPGRIIKIMDNKQSVIILDDGSEVISNLSRLRRHVDWTGDDWSLTGQEITFTLIVGEDSELSFRPHVGEGLLSPTRQMVSRLIKNMTTQVPSFARTLAKRCLGPTGKLSFPVVFMEHFIKGKEGIAILEDVQGDRWKVEWAAWEQSGRRLALTRGWPEFAATHGATEGDVLLVEILSPDHFKVRFITSRLRTVRANTRSKQASRNSDVEETRSDGDGEVNRNQVEVHPRKKQKTTRQLRKYGVGREESPSQSTETTGTTVESSATERTVCYDDDEELGVEDKDEFWGVRGRSIFSSRRSDSQGHGSAPEMISAPLVSQARPNFGIYSNSGEEVTVPGDSMMNAGQRRNFSPVKGPKSGPPVPSRRTASVGSKFYRVVRKGTSRSVFCQSTKDICSQYCVQGYRFCLLHILEDPHAPYKQCDYVEASSKDCCRFPVNLQIDDNRFCQMHSNNHGFSLSPQTLRKQQDLDRPPIGEFTLLVLAATAANDVEVKEPPKIVRTAQGNNHTLARGNSNDENQVFFVRKLSNAVVLASNKGSKEIGAGTLITFGAKGSSVDVQLLNRTNSRKAGEDTVMNLNQSRLDDFQLTVNSAKRLKSSISLPGNSPEKNLSTYQRIGSNKEQISGSGGSFLLTGAGKSDLGTVVPESKSQKSGADGVLHIAKKLSPGSETVCRNSAQNSAVRECLNNITCSVDIGQMDFSRVGLNCSPSRFPASFTVEGSNESAVKNPLWLIRSVDLGEMDPTRIGLKCSVGEAKVSSRVTMPKRKQKEETAGPEGSSEKFPGKRRFFSQYVGVRKRPWGAYGAEIRTPEGKRLWLGTFTTEEAAARAYDHAARLYRGEGAMTNFSSVGHPLEPVDEKSDHKEAPKKRRSSNSKRKDEGTAASSVGEGKLLKVQKTEVQSAGSGIPSTEICVSVEGNGAGRFLDFHIDQGNLNSDGTSNESLTRQEKKDGISSLQTRTRKKGFSADRPHDPSAVESNVGSRRRGAGHRCNTSLSLDEEHSADETQMRGELQMTGNHTGATKSVGSAKNGEGVESTTQVAYVDSGANGEHTSSRRDREKKSKKITTTLVQDLDSASGKSADEQKGCEDMSMKDEDATLSDGDESHQSGSSNRFELTEEEDVQMCTNDSDPPVGNFAIREFVSTEKYRREFSFRGLRRALSSPRIEPVERERNFTGVSKSASGKYEASVYDRIKRKKVYVGMFSSEIEAARARDKRAVDMGAASTLNFPDMKEMQVRLHRDSYEEITRKGKAKDLAHWFTKQRLVPGNGSKDSSQYQSIKDAGCGAPEVDTSIDKTRKATSVDAEKIRPRGVERRASEKSKGGLDKKKMVVTDQAPVLKPNKESKSSSEAAGSRTVQQECSFPSTESGSKVTRQAEPEQEQAATKKASSGGGRCNRKPSSTAGETPKSPQETVEPHQPVKRVPRGDFLSRIGADCYIESEYARVYKTTSKRRAMLDKSGTNQAAAAAAAAAAASDKDSTEQSKGSSPRSIPHHSKGNPSVSYDYTLDRHKKDEQADGDSVRSETEENRKSEGVKSLNTNFKRKEPENSGANNHIRSGKKKVLERTSYLGVQSTPSGRFKAKIYLPKVKKHLYVGMYDSAEVAARAYDEVAFSKRGELVRLNFPEELPLLRARFQEATKEVAPKLKKEKMTLKKSLIQRMNIGGFHAMLYDPGVEKYRFLGEFQSVKDATRACDVAYIAQCDDALEVDSDGERLSFSPERRPRIESAGGSPRSATGSVRSSEAPSPREGSELVEESFVKSPKQAEYKGVYCSGSRFSAIFYNPQNKKRRFIGTYLTAREAAYAYDQVAHQELGDSALLNFSMDEFPNQVEQGDGYTRQESDPPRRGNLSSVTNSVLEGEGRAPDGNGEGANLLKDGGLRKSLRRRKDSRYNHDGGSKVSGEKCRAGSKEDVGGARVPSCTDGNESDKREGADTDSLPCTKTHWCLETEESGKKITASCHNPVQKRRVCLGVFDTFEEAAAAFEEKVKEEIECGCEVTKESRKHMIGSNFREPNFTTVNPNSADYHGGTSSDPVNASGSGIGDEVPEVALATLSWANFKSDQSVPAYGKKARKPSQEASR</sequence>
<feature type="domain" description="AP2/ERF" evidence="8">
    <location>
        <begin position="1297"/>
        <end position="1353"/>
    </location>
</feature>
<keyword evidence="3" id="KW-0238">DNA-binding</keyword>
<dbReference type="InterPro" id="IPR036955">
    <property type="entry name" value="AP2/ERF_dom_sf"/>
</dbReference>